<proteinExistence type="predicted"/>
<evidence type="ECO:0000313" key="2">
    <source>
        <dbReference type="EMBL" id="KAG5184355.1"/>
    </source>
</evidence>
<feature type="region of interest" description="Disordered" evidence="1">
    <location>
        <begin position="20"/>
        <end position="59"/>
    </location>
</feature>
<name>A0A835Z3I1_9STRA</name>
<gene>
    <name evidence="2" type="ORF">JKP88DRAFT_262856</name>
</gene>
<sequence length="124" mass="13628">MAATDNGPDDTLQAQVAAANTAAGVADDCEPEQEQPLNDKQRRKLEKQQLKQQKRLKREGKIGGKTKQCTVCGGDKTMLIRCQIDDTGTWHMVCGKCWNGVSGGVTDGDADHPHYRYGGLWRAR</sequence>
<dbReference type="OrthoDB" id="537467at2759"/>
<keyword evidence="3" id="KW-1185">Reference proteome</keyword>
<evidence type="ECO:0000256" key="1">
    <source>
        <dbReference type="SAM" id="MobiDB-lite"/>
    </source>
</evidence>
<evidence type="ECO:0000313" key="3">
    <source>
        <dbReference type="Proteomes" id="UP000664859"/>
    </source>
</evidence>
<organism evidence="2 3">
    <name type="scientific">Tribonema minus</name>
    <dbReference type="NCBI Taxonomy" id="303371"/>
    <lineage>
        <taxon>Eukaryota</taxon>
        <taxon>Sar</taxon>
        <taxon>Stramenopiles</taxon>
        <taxon>Ochrophyta</taxon>
        <taxon>PX clade</taxon>
        <taxon>Xanthophyceae</taxon>
        <taxon>Tribonematales</taxon>
        <taxon>Tribonemataceae</taxon>
        <taxon>Tribonema</taxon>
    </lineage>
</organism>
<reference evidence="2" key="1">
    <citation type="submission" date="2021-02" db="EMBL/GenBank/DDBJ databases">
        <title>First Annotated Genome of the Yellow-green Alga Tribonema minus.</title>
        <authorList>
            <person name="Mahan K.M."/>
        </authorList>
    </citation>
    <scope>NUCLEOTIDE SEQUENCE</scope>
    <source>
        <strain evidence="2">UTEX B ZZ1240</strain>
    </source>
</reference>
<dbReference type="Proteomes" id="UP000664859">
    <property type="component" value="Unassembled WGS sequence"/>
</dbReference>
<accession>A0A835Z3I1</accession>
<protein>
    <submittedName>
        <fullName evidence="2">Uncharacterized protein</fullName>
    </submittedName>
</protein>
<comment type="caution">
    <text evidence="2">The sequence shown here is derived from an EMBL/GenBank/DDBJ whole genome shotgun (WGS) entry which is preliminary data.</text>
</comment>
<dbReference type="AlphaFoldDB" id="A0A835Z3I1"/>
<dbReference type="EMBL" id="JAFCMP010000168">
    <property type="protein sequence ID" value="KAG5184355.1"/>
    <property type="molecule type" value="Genomic_DNA"/>
</dbReference>